<dbReference type="Pfam" id="PF02720">
    <property type="entry name" value="DUF222"/>
    <property type="match status" value="1"/>
</dbReference>
<proteinExistence type="predicted"/>
<name>A0A7I7QWV5_9MYCO</name>
<evidence type="ECO:0000313" key="4">
    <source>
        <dbReference type="Proteomes" id="UP000467193"/>
    </source>
</evidence>
<reference evidence="3 4" key="1">
    <citation type="journal article" date="2019" name="Emerg. Microbes Infect.">
        <title>Comprehensive subspecies identification of 175 nontuberculous mycobacteria species based on 7547 genomic profiles.</title>
        <authorList>
            <person name="Matsumoto Y."/>
            <person name="Kinjo T."/>
            <person name="Motooka D."/>
            <person name="Nabeya D."/>
            <person name="Jung N."/>
            <person name="Uechi K."/>
            <person name="Horii T."/>
            <person name="Iida T."/>
            <person name="Fujita J."/>
            <person name="Nakamura S."/>
        </authorList>
    </citation>
    <scope>NUCLEOTIDE SEQUENCE [LARGE SCALE GENOMIC DNA]</scope>
    <source>
        <strain evidence="3 4">JCM 17899</strain>
    </source>
</reference>
<feature type="region of interest" description="Disordered" evidence="1">
    <location>
        <begin position="418"/>
        <end position="554"/>
    </location>
</feature>
<gene>
    <name evidence="3" type="ORF">MSEDJ_44720</name>
</gene>
<evidence type="ECO:0000256" key="1">
    <source>
        <dbReference type="SAM" id="MobiDB-lite"/>
    </source>
</evidence>
<dbReference type="AlphaFoldDB" id="A0A7I7QWV5"/>
<evidence type="ECO:0000313" key="3">
    <source>
        <dbReference type="EMBL" id="BBY30376.1"/>
    </source>
</evidence>
<dbReference type="InterPro" id="IPR003870">
    <property type="entry name" value="DUF222"/>
</dbReference>
<feature type="region of interest" description="Disordered" evidence="1">
    <location>
        <begin position="239"/>
        <end position="258"/>
    </location>
</feature>
<feature type="compositionally biased region" description="Low complexity" evidence="1">
    <location>
        <begin position="472"/>
        <end position="490"/>
    </location>
</feature>
<keyword evidence="4" id="KW-1185">Reference proteome</keyword>
<feature type="domain" description="DUF222" evidence="2">
    <location>
        <begin position="37"/>
        <end position="362"/>
    </location>
</feature>
<feature type="compositionally biased region" description="Pro residues" evidence="1">
    <location>
        <begin position="515"/>
        <end position="535"/>
    </location>
</feature>
<dbReference type="KEGG" id="msei:MSEDJ_44720"/>
<evidence type="ECO:0000259" key="2">
    <source>
        <dbReference type="Pfam" id="PF02720"/>
    </source>
</evidence>
<feature type="compositionally biased region" description="Low complexity" evidence="1">
    <location>
        <begin position="545"/>
        <end position="554"/>
    </location>
</feature>
<protein>
    <recommendedName>
        <fullName evidence="2">DUF222 domain-containing protein</fullName>
    </recommendedName>
</protein>
<organism evidence="3 4">
    <name type="scientific">Mycolicibacterium sediminis</name>
    <dbReference type="NCBI Taxonomy" id="1286180"/>
    <lineage>
        <taxon>Bacteria</taxon>
        <taxon>Bacillati</taxon>
        <taxon>Actinomycetota</taxon>
        <taxon>Actinomycetes</taxon>
        <taxon>Mycobacteriales</taxon>
        <taxon>Mycobacteriaceae</taxon>
        <taxon>Mycolicibacterium</taxon>
    </lineage>
</organism>
<feature type="compositionally biased region" description="Acidic residues" evidence="1">
    <location>
        <begin position="181"/>
        <end position="190"/>
    </location>
</feature>
<feature type="region of interest" description="Disordered" evidence="1">
    <location>
        <begin position="180"/>
        <end position="210"/>
    </location>
</feature>
<sequence length="614" mass="65432">MQAEAAWEAVGRLRADYEAFAALPIDLLTRSQVLAVWDEFEAFACQMPTQRHRLLARLQAETTPQGMGAKSWNEVLRLRWRVSAAEASRRLAEAADLAPRTGLTGEPLAPLLPAVAAAQAVGAITAEHVKILRDAMGRMPAWVDTPTRDQIEVDLVRIAVTVGPKDLKDAAEMRLFLLDQDGPEPDDTEPEQSRGVEFGPQGPDGTRILSGHLSPEAAAVLEPLMAKYAAPGMCNPADPDPCISGTPSQAQIDGDHRSRAQRQHDALIVIGRIALMSGDLGRLNGLPVSVIIRTTLQDLESRAGVGVTGGGTTVPIKDVVRMGAHAHHYLAVFDRASGSALELFRARRVASPAQRIMLIARDGGCTKPGCPVGAYGCQVHHAVTDWARGGNTNVDEMALACGADNRLVGEGGWTTTITDRGDVEWQPPPDLDNGHTPINYRHRPELLLRPPQDDTGDDADETQGRRSASLRQPPGAEAGPAQPQEPGPAEAEAEEGLDPRPQRSPESAGPEPKPDPPPEPQGSPEPQPQPQPRPMQPDHEPGTPTPASASATTSDHAAALTLAFKATPVGAQACLALDDDPNTPHHIRLRDAGWTLLRIHPHADGRGPPDTAAA</sequence>
<dbReference type="Proteomes" id="UP000467193">
    <property type="component" value="Chromosome"/>
</dbReference>
<dbReference type="InterPro" id="IPR003615">
    <property type="entry name" value="HNH_nuc"/>
</dbReference>
<accession>A0A7I7QWV5</accession>
<dbReference type="EMBL" id="AP022588">
    <property type="protein sequence ID" value="BBY30376.1"/>
    <property type="molecule type" value="Genomic_DNA"/>
</dbReference>
<dbReference type="CDD" id="cd00085">
    <property type="entry name" value="HNHc"/>
    <property type="match status" value="1"/>
</dbReference>